<evidence type="ECO:0000313" key="2">
    <source>
        <dbReference type="Proteomes" id="UP000077134"/>
    </source>
</evidence>
<organism evidence="1 2">
    <name type="scientific">Paenibacillus crassostreae</name>
    <dbReference type="NCBI Taxonomy" id="1763538"/>
    <lineage>
        <taxon>Bacteria</taxon>
        <taxon>Bacillati</taxon>
        <taxon>Bacillota</taxon>
        <taxon>Bacilli</taxon>
        <taxon>Bacillales</taxon>
        <taxon>Paenibacillaceae</taxon>
        <taxon>Paenibacillus</taxon>
    </lineage>
</organism>
<dbReference type="STRING" id="1763538.LPB68_01675"/>
<gene>
    <name evidence="1" type="ORF">PNBC_12280</name>
</gene>
<accession>A0A167DUS8</accession>
<name>A0A167DUS8_9BACL</name>
<dbReference type="AlphaFoldDB" id="A0A167DUS8"/>
<evidence type="ECO:0000313" key="1">
    <source>
        <dbReference type="EMBL" id="OAB74801.1"/>
    </source>
</evidence>
<reference evidence="1 2" key="1">
    <citation type="submission" date="2016-02" db="EMBL/GenBank/DDBJ databases">
        <title>Paenibacillus sp. LPB0068, isolated from Crassostrea gigas.</title>
        <authorList>
            <person name="Shin S.-K."/>
            <person name="Yi H."/>
        </authorList>
    </citation>
    <scope>NUCLEOTIDE SEQUENCE [LARGE SCALE GENOMIC DNA]</scope>
    <source>
        <strain evidence="1 2">LPB0068</strain>
    </source>
</reference>
<dbReference type="Proteomes" id="UP000077134">
    <property type="component" value="Unassembled WGS sequence"/>
</dbReference>
<dbReference type="EMBL" id="LSFN01000014">
    <property type="protein sequence ID" value="OAB74801.1"/>
    <property type="molecule type" value="Genomic_DNA"/>
</dbReference>
<protein>
    <submittedName>
        <fullName evidence="1">Uncharacterized protein</fullName>
    </submittedName>
</protein>
<comment type="caution">
    <text evidence="1">The sequence shown here is derived from an EMBL/GenBank/DDBJ whole genome shotgun (WGS) entry which is preliminary data.</text>
</comment>
<dbReference type="RefSeq" id="WP_068658470.1">
    <property type="nucleotide sequence ID" value="NZ_CP017770.1"/>
</dbReference>
<keyword evidence="2" id="KW-1185">Reference proteome</keyword>
<dbReference type="KEGG" id="pcx:LPB68_01675"/>
<sequence length="82" mass="9818">MKSTDYFNRTIETLRRLETYGYQLAYYILRDEELAMDATKRTLLALAEVDEFCYMPVDTQRDLLKKRVTSQSIRCRHEMISV</sequence>
<dbReference type="OrthoDB" id="2666665at2"/>
<proteinExistence type="predicted"/>